<feature type="region of interest" description="Disordered" evidence="11">
    <location>
        <begin position="72"/>
        <end position="123"/>
    </location>
</feature>
<dbReference type="InterPro" id="IPR036097">
    <property type="entry name" value="HisK_dim/P_sf"/>
</dbReference>
<dbReference type="EMBL" id="CAFBLK010000003">
    <property type="protein sequence ID" value="CAB4855302.1"/>
    <property type="molecule type" value="Genomic_DNA"/>
</dbReference>
<evidence type="ECO:0000313" key="18">
    <source>
        <dbReference type="EMBL" id="CAB5026954.1"/>
    </source>
</evidence>
<dbReference type="PRINTS" id="PR00344">
    <property type="entry name" value="BCTRLSENSOR"/>
</dbReference>
<dbReference type="InterPro" id="IPR004358">
    <property type="entry name" value="Sig_transdc_His_kin-like_C"/>
</dbReference>
<keyword evidence="7" id="KW-0418">Kinase</keyword>
<dbReference type="InterPro" id="IPR003660">
    <property type="entry name" value="HAMP_dom"/>
</dbReference>
<evidence type="ECO:0000313" key="16">
    <source>
        <dbReference type="EMBL" id="CAB4793178.1"/>
    </source>
</evidence>
<keyword evidence="8 12" id="KW-1133">Transmembrane helix</keyword>
<keyword evidence="9" id="KW-0902">Two-component regulatory system</keyword>
<protein>
    <recommendedName>
        <fullName evidence="3">histidine kinase</fullName>
        <ecNumber evidence="3">2.7.13.3</ecNumber>
    </recommendedName>
</protein>
<evidence type="ECO:0000256" key="2">
    <source>
        <dbReference type="ARBA" id="ARBA00004370"/>
    </source>
</evidence>
<dbReference type="SUPFAM" id="SSF47384">
    <property type="entry name" value="Homodimeric domain of signal transducing histidine kinase"/>
    <property type="match status" value="1"/>
</dbReference>
<gene>
    <name evidence="15" type="ORF">UFOPK2242_01485</name>
    <name evidence="16" type="ORF">UFOPK2925_01621</name>
    <name evidence="17" type="ORF">UFOPK3317_00037</name>
    <name evidence="18" type="ORF">UFOPK4071_01578</name>
</gene>
<proteinExistence type="predicted"/>
<dbReference type="Gene3D" id="3.30.565.10">
    <property type="entry name" value="Histidine kinase-like ATPase, C-terminal domain"/>
    <property type="match status" value="1"/>
</dbReference>
<dbReference type="CDD" id="cd00082">
    <property type="entry name" value="HisKA"/>
    <property type="match status" value="1"/>
</dbReference>
<evidence type="ECO:0000256" key="8">
    <source>
        <dbReference type="ARBA" id="ARBA00022989"/>
    </source>
</evidence>
<feature type="domain" description="HAMP" evidence="14">
    <location>
        <begin position="227"/>
        <end position="281"/>
    </location>
</feature>
<dbReference type="Gene3D" id="1.10.287.130">
    <property type="match status" value="1"/>
</dbReference>
<organism evidence="15">
    <name type="scientific">freshwater metagenome</name>
    <dbReference type="NCBI Taxonomy" id="449393"/>
    <lineage>
        <taxon>unclassified sequences</taxon>
        <taxon>metagenomes</taxon>
        <taxon>ecological metagenomes</taxon>
    </lineage>
</organism>
<evidence type="ECO:0000256" key="3">
    <source>
        <dbReference type="ARBA" id="ARBA00012438"/>
    </source>
</evidence>
<dbReference type="SMART" id="SM00304">
    <property type="entry name" value="HAMP"/>
    <property type="match status" value="1"/>
</dbReference>
<dbReference type="Pfam" id="PF00512">
    <property type="entry name" value="HisKA"/>
    <property type="match status" value="1"/>
</dbReference>
<dbReference type="EMBL" id="CAEZWM010000239">
    <property type="protein sequence ID" value="CAB4671553.1"/>
    <property type="molecule type" value="Genomic_DNA"/>
</dbReference>
<keyword evidence="5" id="KW-0808">Transferase</keyword>
<dbReference type="EMBL" id="CAEZZU010000318">
    <property type="protein sequence ID" value="CAB4793178.1"/>
    <property type="molecule type" value="Genomic_DNA"/>
</dbReference>
<accession>A0A6J6MGU8</accession>
<evidence type="ECO:0000256" key="7">
    <source>
        <dbReference type="ARBA" id="ARBA00022777"/>
    </source>
</evidence>
<evidence type="ECO:0000259" key="14">
    <source>
        <dbReference type="PROSITE" id="PS50885"/>
    </source>
</evidence>
<evidence type="ECO:0000256" key="6">
    <source>
        <dbReference type="ARBA" id="ARBA00022692"/>
    </source>
</evidence>
<evidence type="ECO:0000259" key="13">
    <source>
        <dbReference type="PROSITE" id="PS50109"/>
    </source>
</evidence>
<dbReference type="EMBL" id="CAFBPF010000276">
    <property type="protein sequence ID" value="CAB5026954.1"/>
    <property type="molecule type" value="Genomic_DNA"/>
</dbReference>
<evidence type="ECO:0000256" key="10">
    <source>
        <dbReference type="ARBA" id="ARBA00023136"/>
    </source>
</evidence>
<keyword evidence="10 12" id="KW-0472">Membrane</keyword>
<keyword evidence="6 12" id="KW-0812">Transmembrane</keyword>
<dbReference type="GO" id="GO:0000155">
    <property type="term" value="F:phosphorelay sensor kinase activity"/>
    <property type="evidence" value="ECO:0007669"/>
    <property type="project" value="InterPro"/>
</dbReference>
<keyword evidence="4" id="KW-0597">Phosphoprotein</keyword>
<feature type="domain" description="Histidine kinase" evidence="13">
    <location>
        <begin position="289"/>
        <end position="494"/>
    </location>
</feature>
<evidence type="ECO:0000256" key="1">
    <source>
        <dbReference type="ARBA" id="ARBA00000085"/>
    </source>
</evidence>
<feature type="transmembrane region" description="Helical" evidence="12">
    <location>
        <begin position="206"/>
        <end position="225"/>
    </location>
</feature>
<dbReference type="Gene3D" id="6.10.340.10">
    <property type="match status" value="1"/>
</dbReference>
<dbReference type="PROSITE" id="PS50109">
    <property type="entry name" value="HIS_KIN"/>
    <property type="match status" value="1"/>
</dbReference>
<dbReference type="PANTHER" id="PTHR45436:SF5">
    <property type="entry name" value="SENSOR HISTIDINE KINASE TRCS"/>
    <property type="match status" value="1"/>
</dbReference>
<evidence type="ECO:0000256" key="5">
    <source>
        <dbReference type="ARBA" id="ARBA00022679"/>
    </source>
</evidence>
<dbReference type="SMART" id="SM00388">
    <property type="entry name" value="HisKA"/>
    <property type="match status" value="1"/>
</dbReference>
<dbReference type="GO" id="GO:0005886">
    <property type="term" value="C:plasma membrane"/>
    <property type="evidence" value="ECO:0007669"/>
    <property type="project" value="TreeGrafter"/>
</dbReference>
<evidence type="ECO:0000256" key="4">
    <source>
        <dbReference type="ARBA" id="ARBA00022553"/>
    </source>
</evidence>
<dbReference type="InterPro" id="IPR036890">
    <property type="entry name" value="HATPase_C_sf"/>
</dbReference>
<dbReference type="InterPro" id="IPR003661">
    <property type="entry name" value="HisK_dim/P_dom"/>
</dbReference>
<comment type="catalytic activity">
    <reaction evidence="1">
        <text>ATP + protein L-histidine = ADP + protein N-phospho-L-histidine.</text>
        <dbReference type="EC" id="2.7.13.3"/>
    </reaction>
</comment>
<dbReference type="InterPro" id="IPR050428">
    <property type="entry name" value="TCS_sensor_his_kinase"/>
</dbReference>
<dbReference type="CDD" id="cd00075">
    <property type="entry name" value="HATPase"/>
    <property type="match status" value="1"/>
</dbReference>
<dbReference type="SMART" id="SM00387">
    <property type="entry name" value="HATPase_c"/>
    <property type="match status" value="1"/>
</dbReference>
<feature type="compositionally biased region" description="Gly residues" evidence="11">
    <location>
        <begin position="102"/>
        <end position="112"/>
    </location>
</feature>
<name>A0A6J6MGU8_9ZZZZ</name>
<evidence type="ECO:0000313" key="15">
    <source>
        <dbReference type="EMBL" id="CAB4671553.1"/>
    </source>
</evidence>
<reference evidence="15" key="1">
    <citation type="submission" date="2020-05" db="EMBL/GenBank/DDBJ databases">
        <authorList>
            <person name="Chiriac C."/>
            <person name="Salcher M."/>
            <person name="Ghai R."/>
            <person name="Kavagutti S V."/>
        </authorList>
    </citation>
    <scope>NUCLEOTIDE SEQUENCE</scope>
</reference>
<comment type="subcellular location">
    <subcellularLocation>
        <location evidence="2">Membrane</location>
    </subcellularLocation>
</comment>
<evidence type="ECO:0000256" key="11">
    <source>
        <dbReference type="SAM" id="MobiDB-lite"/>
    </source>
</evidence>
<dbReference type="InterPro" id="IPR005467">
    <property type="entry name" value="His_kinase_dom"/>
</dbReference>
<dbReference type="Pfam" id="PF02518">
    <property type="entry name" value="HATPase_c"/>
    <property type="match status" value="1"/>
</dbReference>
<dbReference type="AlphaFoldDB" id="A0A6J6MGU8"/>
<dbReference type="PROSITE" id="PS50885">
    <property type="entry name" value="HAMP"/>
    <property type="match status" value="1"/>
</dbReference>
<evidence type="ECO:0000256" key="12">
    <source>
        <dbReference type="SAM" id="Phobius"/>
    </source>
</evidence>
<evidence type="ECO:0000256" key="9">
    <source>
        <dbReference type="ARBA" id="ARBA00023012"/>
    </source>
</evidence>
<sequence length="498" mass="52669">MTLRTRLTLTVVIAVLFAGIAIAAIGSWATRHELYRSAEQTMQTEIARLVDRPAFARSRLIEQFQRADAAVGVTGTTGTNPLGGGSRPNGLTGSNGQPARGQLGGGQRGPGGQRNPNNAAPLLPQDRSIQDLSISGQIILSVGSIAIPVDSTDIEIAANGGSRTHTLVSNGVHIMVVTEGGLGGGAVQIARDLTEIDAALIRIRNLAALICALGVAFAAIIGLVVTRKAMKPIEELTDDLERRASNPDDLSALPTPERFDEVGRLTASYNSLLAALTGSREQQRALVADASHELRTPITSLRTSIELLHRAPDLDEATRRELIANSVEELEELTHLVNEIVELAVVGSADTPFDACELDELVENVVIRARRRTTSEIAFTSIACSVSGRPARIERAVNNLLENAVKWSPPGAPIEVSVTAGRVTVRDHGPGIAAEDRTRVFERFARGRDAEKVAGSGLGLAIVSQVAKEHSGRAWVEAPEGGGTLAILELPVLTSPVP</sequence>
<dbReference type="SUPFAM" id="SSF55874">
    <property type="entry name" value="ATPase domain of HSP90 chaperone/DNA topoisomerase II/histidine kinase"/>
    <property type="match status" value="1"/>
</dbReference>
<dbReference type="InterPro" id="IPR003594">
    <property type="entry name" value="HATPase_dom"/>
</dbReference>
<dbReference type="PANTHER" id="PTHR45436">
    <property type="entry name" value="SENSOR HISTIDINE KINASE YKOH"/>
    <property type="match status" value="1"/>
</dbReference>
<evidence type="ECO:0000313" key="17">
    <source>
        <dbReference type="EMBL" id="CAB4855302.1"/>
    </source>
</evidence>
<dbReference type="EC" id="2.7.13.3" evidence="3"/>